<proteinExistence type="inferred from homology"/>
<sequence>MGSSPVLSVIARRLEGKVALITGGASGIGERTARVFCEHGAKAVIADVQDDRGQAICKDIGSSAASFVHCDVTSEADVERAVGTAVNAHGRLDVMFNNAGVAVGYNPVFATEKPDFERVLSVNVIGPFLGTKHAARAMIPARRGSIVNAASVASLCSYTASKHAVVGLTRNAAVELGQFGVRVNCVSPHALATPLASGAFKMDDGDLEDAVARNAVLAGATLKPQDIAEAVLFLASDEAKYMNGHNLVVDGGFTIINPSLGCHKCST</sequence>
<dbReference type="PANTHER" id="PTHR43180:SF30">
    <property type="entry name" value="MOMILACTONE A SYNTHASE"/>
    <property type="match status" value="1"/>
</dbReference>
<evidence type="ECO:0000256" key="2">
    <source>
        <dbReference type="ARBA" id="ARBA00023002"/>
    </source>
</evidence>
<dbReference type="InterPro" id="IPR036291">
    <property type="entry name" value="NAD(P)-bd_dom_sf"/>
</dbReference>
<dbReference type="Proteomes" id="UP000652761">
    <property type="component" value="Unassembled WGS sequence"/>
</dbReference>
<dbReference type="Gene3D" id="3.40.50.720">
    <property type="entry name" value="NAD(P)-binding Rossmann-like Domain"/>
    <property type="match status" value="1"/>
</dbReference>
<name>A0A843WNE0_COLES</name>
<gene>
    <name evidence="3" type="ORF">Taro_040963</name>
</gene>
<dbReference type="AlphaFoldDB" id="A0A843WNE0"/>
<evidence type="ECO:0008006" key="5">
    <source>
        <dbReference type="Google" id="ProtNLM"/>
    </source>
</evidence>
<dbReference type="EMBL" id="NMUH01004032">
    <property type="protein sequence ID" value="MQM08098.1"/>
    <property type="molecule type" value="Genomic_DNA"/>
</dbReference>
<dbReference type="InterPro" id="IPR020904">
    <property type="entry name" value="Sc_DH/Rdtase_CS"/>
</dbReference>
<comment type="similarity">
    <text evidence="1">Belongs to the short-chain dehydrogenases/reductases (SDR) family.</text>
</comment>
<keyword evidence="2" id="KW-0560">Oxidoreductase</keyword>
<evidence type="ECO:0000256" key="1">
    <source>
        <dbReference type="ARBA" id="ARBA00006484"/>
    </source>
</evidence>
<dbReference type="PRINTS" id="PR00080">
    <property type="entry name" value="SDRFAMILY"/>
</dbReference>
<dbReference type="PROSITE" id="PS00061">
    <property type="entry name" value="ADH_SHORT"/>
    <property type="match status" value="1"/>
</dbReference>
<dbReference type="NCBIfam" id="NF005559">
    <property type="entry name" value="PRK07231.1"/>
    <property type="match status" value="1"/>
</dbReference>
<evidence type="ECO:0000313" key="4">
    <source>
        <dbReference type="Proteomes" id="UP000652761"/>
    </source>
</evidence>
<evidence type="ECO:0000313" key="3">
    <source>
        <dbReference type="EMBL" id="MQM08098.1"/>
    </source>
</evidence>
<keyword evidence="4" id="KW-1185">Reference proteome</keyword>
<dbReference type="PRINTS" id="PR00081">
    <property type="entry name" value="GDHRDH"/>
</dbReference>
<dbReference type="Pfam" id="PF13561">
    <property type="entry name" value="adh_short_C2"/>
    <property type="match status" value="1"/>
</dbReference>
<organism evidence="3 4">
    <name type="scientific">Colocasia esculenta</name>
    <name type="common">Wild taro</name>
    <name type="synonym">Arum esculentum</name>
    <dbReference type="NCBI Taxonomy" id="4460"/>
    <lineage>
        <taxon>Eukaryota</taxon>
        <taxon>Viridiplantae</taxon>
        <taxon>Streptophyta</taxon>
        <taxon>Embryophyta</taxon>
        <taxon>Tracheophyta</taxon>
        <taxon>Spermatophyta</taxon>
        <taxon>Magnoliopsida</taxon>
        <taxon>Liliopsida</taxon>
        <taxon>Araceae</taxon>
        <taxon>Aroideae</taxon>
        <taxon>Colocasieae</taxon>
        <taxon>Colocasia</taxon>
    </lineage>
</organism>
<accession>A0A843WNE0</accession>
<reference evidence="3" key="1">
    <citation type="submission" date="2017-07" db="EMBL/GenBank/DDBJ databases">
        <title>Taro Niue Genome Assembly and Annotation.</title>
        <authorList>
            <person name="Atibalentja N."/>
            <person name="Keating K."/>
            <person name="Fields C.J."/>
        </authorList>
    </citation>
    <scope>NUCLEOTIDE SEQUENCE</scope>
    <source>
        <strain evidence="3">Niue_2</strain>
        <tissue evidence="3">Leaf</tissue>
    </source>
</reference>
<protein>
    <recommendedName>
        <fullName evidence="5">Secoisolariciresinol dehydrogenase</fullName>
    </recommendedName>
</protein>
<dbReference type="FunFam" id="3.40.50.720:FF:000084">
    <property type="entry name" value="Short-chain dehydrogenase reductase"/>
    <property type="match status" value="1"/>
</dbReference>
<dbReference type="OrthoDB" id="1933718at2759"/>
<dbReference type="InterPro" id="IPR002347">
    <property type="entry name" value="SDR_fam"/>
</dbReference>
<dbReference type="SUPFAM" id="SSF51735">
    <property type="entry name" value="NAD(P)-binding Rossmann-fold domains"/>
    <property type="match status" value="1"/>
</dbReference>
<dbReference type="GO" id="GO:0016491">
    <property type="term" value="F:oxidoreductase activity"/>
    <property type="evidence" value="ECO:0007669"/>
    <property type="project" value="UniProtKB-KW"/>
</dbReference>
<dbReference type="PANTHER" id="PTHR43180">
    <property type="entry name" value="3-OXOACYL-(ACYL-CARRIER-PROTEIN) REDUCTASE (AFU_ORTHOLOGUE AFUA_6G11210)"/>
    <property type="match status" value="1"/>
</dbReference>
<comment type="caution">
    <text evidence="3">The sequence shown here is derived from an EMBL/GenBank/DDBJ whole genome shotgun (WGS) entry which is preliminary data.</text>
</comment>